<feature type="transmembrane region" description="Helical" evidence="6">
    <location>
        <begin position="44"/>
        <end position="63"/>
    </location>
</feature>
<feature type="transmembrane region" description="Helical" evidence="6">
    <location>
        <begin position="69"/>
        <end position="89"/>
    </location>
</feature>
<feature type="transmembrane region" description="Helical" evidence="6">
    <location>
        <begin position="183"/>
        <end position="207"/>
    </location>
</feature>
<feature type="transmembrane region" description="Helical" evidence="6">
    <location>
        <begin position="123"/>
        <end position="142"/>
    </location>
</feature>
<dbReference type="CDD" id="cd13128">
    <property type="entry name" value="MATE_Wzx_like"/>
    <property type="match status" value="1"/>
</dbReference>
<dbReference type="InterPro" id="IPR050833">
    <property type="entry name" value="Poly_Biosynth_Transport"/>
</dbReference>
<comment type="subcellular location">
    <subcellularLocation>
        <location evidence="1">Cell membrane</location>
        <topology evidence="1">Multi-pass membrane protein</topology>
    </subcellularLocation>
</comment>
<feature type="transmembrane region" description="Helical" evidence="6">
    <location>
        <begin position="154"/>
        <end position="171"/>
    </location>
</feature>
<name>A0A533QD57_9BACT</name>
<evidence type="ECO:0000313" key="7">
    <source>
        <dbReference type="EMBL" id="TLD42419.1"/>
    </source>
</evidence>
<reference evidence="7 8" key="1">
    <citation type="submission" date="2019-04" db="EMBL/GenBank/DDBJ databases">
        <title>Genome of a novel bacterium Candidatus Jettenia ecosi reconstructed from metagenome of an anammox bioreactor.</title>
        <authorList>
            <person name="Mardanov A.V."/>
            <person name="Beletsky A.V."/>
            <person name="Ravin N.V."/>
            <person name="Botchkova E.A."/>
            <person name="Litti Y.V."/>
            <person name="Nozhevnikova A.N."/>
        </authorList>
    </citation>
    <scope>NUCLEOTIDE SEQUENCE [LARGE SCALE GENOMIC DNA]</scope>
    <source>
        <strain evidence="7">J2</strain>
    </source>
</reference>
<dbReference type="PANTHER" id="PTHR30250:SF11">
    <property type="entry name" value="O-ANTIGEN TRANSPORTER-RELATED"/>
    <property type="match status" value="1"/>
</dbReference>
<sequence length="465" mass="51863">MNKTTSFGITFLLSHIYKKLSHYLPFLPSHFDLHLKELLKGSSIAFIIRMLGMVTGYLFALLVTRNYGAEAMGIFALSQTVLLVISLFSKLGLDTASMRFISEYSSQGKWNSVKEVYIKSLKMVIPVSLFLSCLFFYFSPFISDYFFKKPHLSSYFQIISLSILPLVILSIHSESLRGLKKIIAYAFFRNMSVSLSGAVVIGIAIFLSKDARVPVIAHVIGIIILTIVSLIVWLKHTNIFKYTIENSISYNTILNVSLPLMLSSSMLFILQWTDTIMLGILKTEAEVGIYNVALKIANFTSISLFAINSIAAPKFAEFYGKRDMKGLGKVARQSTKLIFWSSFPVLLIFLFFPSMVLGVFGTEFKSGVYALILLTIGQFVNAISGSVGLILQMTGKQKAFQNIIVIATILNIGLNAFLIPKYGINGAAFATAISITFWNLSSVMYVKLYLNITTLYIPMISKKKD</sequence>
<keyword evidence="2" id="KW-1003">Cell membrane</keyword>
<protein>
    <submittedName>
        <fullName evidence="7">Polysaccharide biosynthesis protein</fullName>
    </submittedName>
</protein>
<dbReference type="InterPro" id="IPR002797">
    <property type="entry name" value="Polysacc_synth"/>
</dbReference>
<keyword evidence="4 6" id="KW-1133">Transmembrane helix</keyword>
<feature type="transmembrane region" description="Helical" evidence="6">
    <location>
        <begin position="367"/>
        <end position="391"/>
    </location>
</feature>
<organism evidence="7 8">
    <name type="scientific">Candidatus Jettenia ecosi</name>
    <dbReference type="NCBI Taxonomy" id="2494326"/>
    <lineage>
        <taxon>Bacteria</taxon>
        <taxon>Pseudomonadati</taxon>
        <taxon>Planctomycetota</taxon>
        <taxon>Candidatus Brocadiia</taxon>
        <taxon>Candidatus Brocadiales</taxon>
        <taxon>Candidatus Brocadiaceae</taxon>
        <taxon>Candidatus Jettenia</taxon>
    </lineage>
</organism>
<evidence type="ECO:0000313" key="8">
    <source>
        <dbReference type="Proteomes" id="UP000319783"/>
    </source>
</evidence>
<dbReference type="Proteomes" id="UP000319783">
    <property type="component" value="Unassembled WGS sequence"/>
</dbReference>
<gene>
    <name evidence="7" type="ORF">JETT_1254</name>
</gene>
<dbReference type="GO" id="GO:0005886">
    <property type="term" value="C:plasma membrane"/>
    <property type="evidence" value="ECO:0007669"/>
    <property type="project" value="UniProtKB-SubCell"/>
</dbReference>
<evidence type="ECO:0000256" key="6">
    <source>
        <dbReference type="SAM" id="Phobius"/>
    </source>
</evidence>
<feature type="transmembrane region" description="Helical" evidence="6">
    <location>
        <begin position="213"/>
        <end position="233"/>
    </location>
</feature>
<feature type="transmembrane region" description="Helical" evidence="6">
    <location>
        <begin position="253"/>
        <end position="272"/>
    </location>
</feature>
<evidence type="ECO:0000256" key="1">
    <source>
        <dbReference type="ARBA" id="ARBA00004651"/>
    </source>
</evidence>
<evidence type="ECO:0000256" key="2">
    <source>
        <dbReference type="ARBA" id="ARBA00022475"/>
    </source>
</evidence>
<dbReference type="Pfam" id="PF01943">
    <property type="entry name" value="Polysacc_synt"/>
    <property type="match status" value="1"/>
</dbReference>
<dbReference type="AlphaFoldDB" id="A0A533QD57"/>
<feature type="transmembrane region" description="Helical" evidence="6">
    <location>
        <begin position="426"/>
        <end position="450"/>
    </location>
</feature>
<proteinExistence type="predicted"/>
<feature type="transmembrane region" description="Helical" evidence="6">
    <location>
        <begin position="337"/>
        <end position="361"/>
    </location>
</feature>
<keyword evidence="3 6" id="KW-0812">Transmembrane</keyword>
<dbReference type="EMBL" id="SULG01000020">
    <property type="protein sequence ID" value="TLD42419.1"/>
    <property type="molecule type" value="Genomic_DNA"/>
</dbReference>
<evidence type="ECO:0000256" key="3">
    <source>
        <dbReference type="ARBA" id="ARBA00022692"/>
    </source>
</evidence>
<keyword evidence="5 6" id="KW-0472">Membrane</keyword>
<feature type="transmembrane region" description="Helical" evidence="6">
    <location>
        <begin position="403"/>
        <end position="420"/>
    </location>
</feature>
<evidence type="ECO:0000256" key="5">
    <source>
        <dbReference type="ARBA" id="ARBA00023136"/>
    </source>
</evidence>
<evidence type="ECO:0000256" key="4">
    <source>
        <dbReference type="ARBA" id="ARBA00022989"/>
    </source>
</evidence>
<dbReference type="PANTHER" id="PTHR30250">
    <property type="entry name" value="PST FAMILY PREDICTED COLANIC ACID TRANSPORTER"/>
    <property type="match status" value="1"/>
</dbReference>
<comment type="caution">
    <text evidence="7">The sequence shown here is derived from an EMBL/GenBank/DDBJ whole genome shotgun (WGS) entry which is preliminary data.</text>
</comment>
<accession>A0A533QD57</accession>
<feature type="transmembrane region" description="Helical" evidence="6">
    <location>
        <begin position="292"/>
        <end position="316"/>
    </location>
</feature>